<dbReference type="Proteomes" id="UP001501079">
    <property type="component" value="Unassembled WGS sequence"/>
</dbReference>
<name>A0ABP8A762_9MICO</name>
<dbReference type="CDD" id="cd00093">
    <property type="entry name" value="HTH_XRE"/>
    <property type="match status" value="1"/>
</dbReference>
<dbReference type="InterPro" id="IPR001387">
    <property type="entry name" value="Cro/C1-type_HTH"/>
</dbReference>
<dbReference type="SMART" id="SM00530">
    <property type="entry name" value="HTH_XRE"/>
    <property type="match status" value="1"/>
</dbReference>
<proteinExistence type="predicted"/>
<accession>A0ABP8A762</accession>
<gene>
    <name evidence="2" type="ORF">GCM10022287_31280</name>
</gene>
<dbReference type="Gene3D" id="1.10.260.40">
    <property type="entry name" value="lambda repressor-like DNA-binding domains"/>
    <property type="match status" value="1"/>
</dbReference>
<keyword evidence="3" id="KW-1185">Reference proteome</keyword>
<evidence type="ECO:0000259" key="1">
    <source>
        <dbReference type="PROSITE" id="PS50943"/>
    </source>
</evidence>
<dbReference type="PROSITE" id="PS50943">
    <property type="entry name" value="HTH_CROC1"/>
    <property type="match status" value="1"/>
</dbReference>
<reference evidence="3" key="1">
    <citation type="journal article" date="2019" name="Int. J. Syst. Evol. Microbiol.">
        <title>The Global Catalogue of Microorganisms (GCM) 10K type strain sequencing project: providing services to taxonomists for standard genome sequencing and annotation.</title>
        <authorList>
            <consortium name="The Broad Institute Genomics Platform"/>
            <consortium name="The Broad Institute Genome Sequencing Center for Infectious Disease"/>
            <person name="Wu L."/>
            <person name="Ma J."/>
        </authorList>
    </citation>
    <scope>NUCLEOTIDE SEQUENCE [LARGE SCALE GENOMIC DNA]</scope>
    <source>
        <strain evidence="3">JCM 17591</strain>
    </source>
</reference>
<dbReference type="InterPro" id="IPR010982">
    <property type="entry name" value="Lambda_DNA-bd_dom_sf"/>
</dbReference>
<dbReference type="SUPFAM" id="SSF47413">
    <property type="entry name" value="lambda repressor-like DNA-binding domains"/>
    <property type="match status" value="1"/>
</dbReference>
<evidence type="ECO:0000313" key="3">
    <source>
        <dbReference type="Proteomes" id="UP001501079"/>
    </source>
</evidence>
<organism evidence="2 3">
    <name type="scientific">Gryllotalpicola koreensis</name>
    <dbReference type="NCBI Taxonomy" id="993086"/>
    <lineage>
        <taxon>Bacteria</taxon>
        <taxon>Bacillati</taxon>
        <taxon>Actinomycetota</taxon>
        <taxon>Actinomycetes</taxon>
        <taxon>Micrococcales</taxon>
        <taxon>Microbacteriaceae</taxon>
        <taxon>Gryllotalpicola</taxon>
    </lineage>
</organism>
<dbReference type="Pfam" id="PF01381">
    <property type="entry name" value="HTH_3"/>
    <property type="match status" value="1"/>
</dbReference>
<protein>
    <recommendedName>
        <fullName evidence="1">HTH cro/C1-type domain-containing protein</fullName>
    </recommendedName>
</protein>
<dbReference type="EMBL" id="BAABBW010000005">
    <property type="protein sequence ID" value="GAA4179254.1"/>
    <property type="molecule type" value="Genomic_DNA"/>
</dbReference>
<feature type="domain" description="HTH cro/C1-type" evidence="1">
    <location>
        <begin position="12"/>
        <end position="56"/>
    </location>
</feature>
<comment type="caution">
    <text evidence="2">The sequence shown here is derived from an EMBL/GenBank/DDBJ whole genome shotgun (WGS) entry which is preliminary data.</text>
</comment>
<evidence type="ECO:0000313" key="2">
    <source>
        <dbReference type="EMBL" id="GAA4179254.1"/>
    </source>
</evidence>
<sequence length="90" mass="9851">MKALRQGIDGATQERVAQLAGIDLTNYGDIERGFGNPTFETLLRIAGVLKVPASKLIDGLSRSDLPDEDPELTVADFIEARKQQRRVARG</sequence>